<dbReference type="InterPro" id="IPR029063">
    <property type="entry name" value="SAM-dependent_MTases_sf"/>
</dbReference>
<dbReference type="SUPFAM" id="SSF53335">
    <property type="entry name" value="S-adenosyl-L-methionine-dependent methyltransferases"/>
    <property type="match status" value="1"/>
</dbReference>
<feature type="domain" description="Glycosyltransferase 2-like" evidence="1">
    <location>
        <begin position="1089"/>
        <end position="1159"/>
    </location>
</feature>
<accession>A0A6J5LLV3</accession>
<dbReference type="PANTHER" id="PTHR22916">
    <property type="entry name" value="GLYCOSYLTRANSFERASE"/>
    <property type="match status" value="1"/>
</dbReference>
<proteinExistence type="predicted"/>
<dbReference type="EMBL" id="LR796249">
    <property type="protein sequence ID" value="CAB4130773.1"/>
    <property type="molecule type" value="Genomic_DNA"/>
</dbReference>
<dbReference type="InterPro" id="IPR001173">
    <property type="entry name" value="Glyco_trans_2-like"/>
</dbReference>
<gene>
    <name evidence="2" type="ORF">UFOVP127_21</name>
    <name evidence="3" type="ORF">UFOVP276_127</name>
</gene>
<feature type="domain" description="Glycosyltransferase 2-like" evidence="1">
    <location>
        <begin position="103"/>
        <end position="255"/>
    </location>
</feature>
<dbReference type="Pfam" id="PF00535">
    <property type="entry name" value="Glycos_transf_2"/>
    <property type="match status" value="5"/>
</dbReference>
<dbReference type="PANTHER" id="PTHR22916:SF3">
    <property type="entry name" value="UDP-GLCNAC:BETAGAL BETA-1,3-N-ACETYLGLUCOSAMINYLTRANSFERASE-LIKE PROTEIN 1"/>
    <property type="match status" value="1"/>
</dbReference>
<dbReference type="InterPro" id="IPR029044">
    <property type="entry name" value="Nucleotide-diphossugar_trans"/>
</dbReference>
<name>A0A6J5LLV3_9CAUD</name>
<dbReference type="EMBL" id="LR796294">
    <property type="protein sequence ID" value="CAB4135171.1"/>
    <property type="molecule type" value="Genomic_DNA"/>
</dbReference>
<feature type="domain" description="Glycosyltransferase 2-like" evidence="1">
    <location>
        <begin position="600"/>
        <end position="723"/>
    </location>
</feature>
<feature type="domain" description="Glycosyltransferase 2-like" evidence="1">
    <location>
        <begin position="821"/>
        <end position="919"/>
    </location>
</feature>
<dbReference type="Gene3D" id="3.90.550.10">
    <property type="entry name" value="Spore Coat Polysaccharide Biosynthesis Protein SpsA, Chain A"/>
    <property type="match status" value="5"/>
</dbReference>
<evidence type="ECO:0000259" key="1">
    <source>
        <dbReference type="Pfam" id="PF00535"/>
    </source>
</evidence>
<dbReference type="SUPFAM" id="SSF53448">
    <property type="entry name" value="Nucleotide-diphospho-sugar transferases"/>
    <property type="match status" value="5"/>
</dbReference>
<organism evidence="3">
    <name type="scientific">uncultured Caudovirales phage</name>
    <dbReference type="NCBI Taxonomy" id="2100421"/>
    <lineage>
        <taxon>Viruses</taxon>
        <taxon>Duplodnaviria</taxon>
        <taxon>Heunggongvirae</taxon>
        <taxon>Uroviricota</taxon>
        <taxon>Caudoviricetes</taxon>
        <taxon>Peduoviridae</taxon>
        <taxon>Maltschvirus</taxon>
        <taxon>Maltschvirus maltsch</taxon>
    </lineage>
</organism>
<dbReference type="CDD" id="cd00761">
    <property type="entry name" value="Glyco_tranf_GTA_type"/>
    <property type="match status" value="2"/>
</dbReference>
<evidence type="ECO:0000313" key="3">
    <source>
        <dbReference type="EMBL" id="CAB4135171.1"/>
    </source>
</evidence>
<evidence type="ECO:0000313" key="2">
    <source>
        <dbReference type="EMBL" id="CAB4130773.1"/>
    </source>
</evidence>
<dbReference type="GO" id="GO:0016758">
    <property type="term" value="F:hexosyltransferase activity"/>
    <property type="evidence" value="ECO:0007669"/>
    <property type="project" value="UniProtKB-ARBA"/>
</dbReference>
<dbReference type="Gene3D" id="3.40.50.150">
    <property type="entry name" value="Vaccinia Virus protein VP39"/>
    <property type="match status" value="1"/>
</dbReference>
<feature type="domain" description="Glycosyltransferase 2-like" evidence="1">
    <location>
        <begin position="395"/>
        <end position="470"/>
    </location>
</feature>
<reference evidence="3" key="1">
    <citation type="submission" date="2020-04" db="EMBL/GenBank/DDBJ databases">
        <authorList>
            <person name="Chiriac C."/>
            <person name="Salcher M."/>
            <person name="Ghai R."/>
            <person name="Kavagutti S V."/>
        </authorList>
    </citation>
    <scope>NUCLEOTIDE SEQUENCE</scope>
</reference>
<protein>
    <submittedName>
        <fullName evidence="3">Glyco_tranf_GTA_type domain containing protein</fullName>
    </submittedName>
</protein>
<sequence>MPTSKIRVLLLGKSYDLPEYDVRHVAEFNQILSTIATFRPDVIIAQTNNTPSLINFLSFELQKKCCGVSPEATAEEVTNVIEGCYRFNLYSTHPNQHMRPLVSIYTPTFNTGDFLRETYESLRTQTCPDWEWVVVDDGSSDETWKRLENIAKEDWRVRPIRSAYNVGKIGAVKDMASRLCDGEFLIELDHDDRLVDTCVHDIREAFLKNPDAGMVYANHASFYENGNSQRFHGEPWDDPDRYREIEYRGKKYLETRGPNIYDRFGPNHWEVFGWFLTVGPHHPRCFRKSTFQKLGGYNSKLPVADDWDLMARFFTQSKIVHLDKMLYLYLYRDGFGNETFKKNKSIQDHLFLARCHYTQDFIKRNQELLNPVAEPEKTNESPALGKVSFIVLDALGEKNQYVNDCIASIREYAPGSEVVLIGNGVTSKAQQTADKYLQVEHNLGFAAGCNLGARHATNPLVCFINDDAKLVDSGTVKTMREWAHNFIVGTYSNNAKPPQQIIGPAQATKDLLHLPMVVGLCMMLQRSTFLKLDGFDTRFSTFEDDDLCLRAKKIGMSCVVPAGTYVHHADHKTFEGLNLDVNHVMRLNKHRFHEKHPRISVIAISKNESAAIEDFHKQFKGITDDFCLLDTGSTDDTVEKAKGLGFKVATSKLPFDFATARNEALDTFPDNDWVIMIDLDERIDPKTIKYLPDLVAANKHDIYLTPLQAVYPDGRIRQFVSKPLIFRRSPDIRWMFKVHEKLLGSHRQALIANSMNSHIIELHEDGRRQRAEGLYSDLMNREPYHADAAYRDSMRAKWPILDYDRLDDSRIDKIQLGPMVSVIIPTYNRPELLAKAISSAAKQSYINTEIIVVGDKCPTLNEIMGHNIRSVNLANNYGSGGAVPRNVGIMLAQGEYIAYLDDDNEWAPDHISSVMDAIMGSGAKWGFSSMSVQGQDLKFTKPQFQGIDTSCVIHPKEMFYTCGKWKDRVEAGYAHDWEFISRLANHNWACTSKPTLLYNASSSGQEAFLLRIAEARANEGNSEQPPSIPPAKTPKLSILIATLGSRTELLKRLVTSIYSQCRNLPQWSAESPEVEVITLADDGTTMTVGEKRNHLLQSAIGQYVVFIDDDDEIADSYVADILEALKQNPDCVTFRGQITSSPPEEFRFDMNYPHNIWAKNETGVHMRCPSSLCPVRADVAKSVKFKHISCAEDRIWAIEIYPLLTSQVFIDKLLYFYHASSDTTEAQKTERIAQSRAIVDSYRYTPFTRSISEDKAAISLYEKLFQTKDYNDHIKDLSRYNFVLEHIASTNPKSVIDISSGRGCLLRALPDTVKITSTDIKKFHTIDCEFLPLDLTKIDDTLFQRRQFDLLTCLDTLEHIPASAIDSALKFLSSLAINACFSIANHSDKANNIELHLTQEGKEWWENKINKYYYIISSKSECKYDKNHLYTYTLVSKSQRKDV</sequence>